<name>A0ABR1G7R7_AURAN</name>
<organism evidence="4 5">
    <name type="scientific">Aureococcus anophagefferens</name>
    <name type="common">Harmful bloom alga</name>
    <dbReference type="NCBI Taxonomy" id="44056"/>
    <lineage>
        <taxon>Eukaryota</taxon>
        <taxon>Sar</taxon>
        <taxon>Stramenopiles</taxon>
        <taxon>Ochrophyta</taxon>
        <taxon>Pelagophyceae</taxon>
        <taxon>Pelagomonadales</taxon>
        <taxon>Pelagomonadaceae</taxon>
        <taxon>Aureococcus</taxon>
    </lineage>
</organism>
<reference evidence="4 5" key="1">
    <citation type="submission" date="2024-03" db="EMBL/GenBank/DDBJ databases">
        <title>Aureococcus anophagefferens CCMP1851 and Kratosvirus quantuckense: Draft genome of a second virus-susceptible host strain in the model system.</title>
        <authorList>
            <person name="Chase E."/>
            <person name="Truchon A.R."/>
            <person name="Schepens W."/>
            <person name="Wilhelm S.W."/>
        </authorList>
    </citation>
    <scope>NUCLEOTIDE SEQUENCE [LARGE SCALE GENOMIC DNA]</scope>
    <source>
        <strain evidence="4 5">CCMP1851</strain>
    </source>
</reference>
<dbReference type="SUPFAM" id="SSF52540">
    <property type="entry name" value="P-loop containing nucleoside triphosphate hydrolases"/>
    <property type="match status" value="1"/>
</dbReference>
<dbReference type="Pfam" id="PF24564">
    <property type="entry name" value="DUF7605"/>
    <property type="match status" value="1"/>
</dbReference>
<evidence type="ECO:0000259" key="2">
    <source>
        <dbReference type="Pfam" id="PF00350"/>
    </source>
</evidence>
<dbReference type="Proteomes" id="UP001363151">
    <property type="component" value="Unassembled WGS sequence"/>
</dbReference>
<feature type="domain" description="DUF7605" evidence="3">
    <location>
        <begin position="495"/>
        <end position="632"/>
    </location>
</feature>
<feature type="domain" description="Dynamin N-terminal" evidence="2">
    <location>
        <begin position="4"/>
        <end position="253"/>
    </location>
</feature>
<dbReference type="InterPro" id="IPR056024">
    <property type="entry name" value="DUF7605"/>
</dbReference>
<dbReference type="InterPro" id="IPR045063">
    <property type="entry name" value="Dynamin_N"/>
</dbReference>
<dbReference type="PANTHER" id="PTHR36681">
    <property type="entry name" value="NUCLEAR GTPASE, GERMINAL CENTER-ASSOCIATED, TANDEM DUPLICATE 3"/>
    <property type="match status" value="1"/>
</dbReference>
<dbReference type="InterPro" id="IPR027417">
    <property type="entry name" value="P-loop_NTPase"/>
</dbReference>
<feature type="region of interest" description="Disordered" evidence="1">
    <location>
        <begin position="807"/>
        <end position="834"/>
    </location>
</feature>
<evidence type="ECO:0000313" key="4">
    <source>
        <dbReference type="EMBL" id="KAK7249144.1"/>
    </source>
</evidence>
<dbReference type="PANTHER" id="PTHR36681:SF3">
    <property type="entry name" value="NUCLEAR GTPASE, GERMINAL CENTER-ASSOCIATED, TANDEM DUPLICATE 3"/>
    <property type="match status" value="1"/>
</dbReference>
<comment type="caution">
    <text evidence="4">The sequence shown here is derived from an EMBL/GenBank/DDBJ whole genome shotgun (WGS) entry which is preliminary data.</text>
</comment>
<keyword evidence="5" id="KW-1185">Reference proteome</keyword>
<dbReference type="Gene3D" id="3.40.50.300">
    <property type="entry name" value="P-loop containing nucleotide triphosphate hydrolases"/>
    <property type="match status" value="1"/>
</dbReference>
<evidence type="ECO:0000313" key="5">
    <source>
        <dbReference type="Proteomes" id="UP001363151"/>
    </source>
</evidence>
<sequence length="834" mass="89636">MSCVVCGTTGAGKSTLLNALLGESEVLPTNGMRACTAVLIELRYLDDAASPGDGSTYVGEAEFLTRAEWDKEEEALFEELTTQDGRAILNVSDPNAHNHGAFCKLYSVYGEAYTHESTYEIVDPATNKKRRVAMTVPELRAKLRRHTRVTRFLGTTQKVRATHPRGFRRSLERFMDSSNLLSDGACWPIVKKVRAYGRWPVLKSGAVLVDAPGTHDSDSARGAVVKLALKEADSVWIVSNINRAVNDRSAKDLLGESFKRTLLMDGAYGRLVFVATQSDVLQRSEVVRALKLDAAASLYDCAVARNAYTRDRVKADFYAGLQDMDRAAGDAPRSAAELEAQFTMPVYCVSSVDYQKLKGVRGDDGPPQVYDAASLAATEIPALVDFVHAASLSLRARKVALQTRSLLAFAESLESVVAAKPGTGEERAERAACERAYARGVAGLPAALDAALGGFDKSVFASLEADVLPRLDAGAADAAKTCVATASKWGGSRAEGGLHWATYKATLRRGGNWRQNFNEELAEPVYRAVATHWEKAMVDKARRGLDALDGALDAARVAAARRAHEASSSAVASSALAATKDHIQKQQKDLSREITPLVQAAMQPGYDRGFVEKGTGSHRRRCAVVESHVTKEARSMFKGAIAPVVARAARTRGFGGSRPNVDSADVRTRRGLSACRPRSARAIASGRSDARPSTTRNRAQVVAGLAKLRADVGKILKDTCARKLLDDLRLNYSVLWEPVSPEMLRVRGAMAHPLNVATCEVRSALRRLLDSQGAAPEARAGDDDDDGDIVDITSKVAAERTVEVIDVDDLDVPDAPPAPPAAASARGGVKAERA</sequence>
<gene>
    <name evidence="4" type="primary">NUGGC</name>
    <name evidence="4" type="ORF">SO694_00045242</name>
</gene>
<evidence type="ECO:0000256" key="1">
    <source>
        <dbReference type="SAM" id="MobiDB-lite"/>
    </source>
</evidence>
<evidence type="ECO:0000259" key="3">
    <source>
        <dbReference type="Pfam" id="PF24564"/>
    </source>
</evidence>
<accession>A0ABR1G7R7</accession>
<protein>
    <submittedName>
        <fullName evidence="4">Dynamin</fullName>
    </submittedName>
</protein>
<proteinExistence type="predicted"/>
<dbReference type="EMBL" id="JBBJCI010000082">
    <property type="protein sequence ID" value="KAK7249144.1"/>
    <property type="molecule type" value="Genomic_DNA"/>
</dbReference>
<dbReference type="Pfam" id="PF00350">
    <property type="entry name" value="Dynamin_N"/>
    <property type="match status" value="1"/>
</dbReference>